<evidence type="ECO:0000313" key="1">
    <source>
        <dbReference type="EMBL" id="BDI30053.1"/>
    </source>
</evidence>
<evidence type="ECO:0000313" key="2">
    <source>
        <dbReference type="Proteomes" id="UP000287394"/>
    </source>
</evidence>
<dbReference type="InterPro" id="IPR029787">
    <property type="entry name" value="Nucleotide_cyclase"/>
</dbReference>
<dbReference type="NCBIfam" id="TIGR00229">
    <property type="entry name" value="sensory_box"/>
    <property type="match status" value="1"/>
</dbReference>
<dbReference type="NCBIfam" id="TIGR00254">
    <property type="entry name" value="GGDEF"/>
    <property type="match status" value="1"/>
</dbReference>
<dbReference type="Gene3D" id="3.30.450.20">
    <property type="entry name" value="PAS domain"/>
    <property type="match status" value="1"/>
</dbReference>
<sequence length="466" mass="52217">MNVLIAEDDGVSAMVLRKALEKREHYVAHAEDGEQAWRLLREQPFDLVISDWMMPAMDGLELCRRIRQRDASEYTYVLMLTAKGLREDRLEGLGAGADDFLIKPLDHAELGARLNTAERVLKMQSDLQLRTQETKEALQMQEAANWRFAELYMGLPVACIAFDIHGRIREWNRASEVLFGASAGQMFERPVWEALHTADCWDDQEALVRGIVAGDCVENDEWIFRHPEHGDRYLTRRLFPLRSIGGEIVGGIGIHQDITQRKHAERQVEEQMQRIHVYATELETRTALLEAANARLQALATTDGLTGIYNHRAFQERLTVEVQRAHRYNTELSLVLLDVDHFKSYNDTFGHPAGDRVLARVAGSLMGSVRVMDFVARYGGEEFAVILPETGGMGARLAAERFRAALTAQPWPKRPVTASYGVGRLQPGMDAAELIASADRALYGAKKAGRDCVVVFGEETAGAASE</sequence>
<dbReference type="SUPFAM" id="SSF52172">
    <property type="entry name" value="CheY-like"/>
    <property type="match status" value="1"/>
</dbReference>
<dbReference type="CDD" id="cd17574">
    <property type="entry name" value="REC_OmpR"/>
    <property type="match status" value="1"/>
</dbReference>
<dbReference type="Gene3D" id="3.40.50.2300">
    <property type="match status" value="1"/>
</dbReference>
<dbReference type="InterPro" id="IPR011006">
    <property type="entry name" value="CheY-like_superfamily"/>
</dbReference>
<dbReference type="InterPro" id="IPR035965">
    <property type="entry name" value="PAS-like_dom_sf"/>
</dbReference>
<dbReference type="KEGG" id="ccot:CCAX7_21040"/>
<dbReference type="Pfam" id="PF08448">
    <property type="entry name" value="PAS_4"/>
    <property type="match status" value="1"/>
</dbReference>
<dbReference type="InterPro" id="IPR013656">
    <property type="entry name" value="PAS_4"/>
</dbReference>
<keyword evidence="2" id="KW-1185">Reference proteome</keyword>
<dbReference type="AlphaFoldDB" id="A0A402D1T8"/>
<dbReference type="EMBL" id="AP025739">
    <property type="protein sequence ID" value="BDI30053.1"/>
    <property type="molecule type" value="Genomic_DNA"/>
</dbReference>
<name>A0A402D1T8_9BACT</name>
<dbReference type="InterPro" id="IPR001789">
    <property type="entry name" value="Sig_transdc_resp-reg_receiver"/>
</dbReference>
<dbReference type="Pfam" id="PF00072">
    <property type="entry name" value="Response_reg"/>
    <property type="match status" value="1"/>
</dbReference>
<gene>
    <name evidence="1" type="ORF">CCAX7_21040</name>
</gene>
<protein>
    <submittedName>
        <fullName evidence="1">Uncharacterized protein</fullName>
    </submittedName>
</protein>
<dbReference type="GO" id="GO:0043709">
    <property type="term" value="P:cell adhesion involved in single-species biofilm formation"/>
    <property type="evidence" value="ECO:0007669"/>
    <property type="project" value="TreeGrafter"/>
</dbReference>
<dbReference type="SMART" id="SM00267">
    <property type="entry name" value="GGDEF"/>
    <property type="match status" value="1"/>
</dbReference>
<dbReference type="Proteomes" id="UP000287394">
    <property type="component" value="Chromosome"/>
</dbReference>
<dbReference type="Gene3D" id="3.30.70.270">
    <property type="match status" value="1"/>
</dbReference>
<dbReference type="RefSeq" id="WP_125206199.1">
    <property type="nucleotide sequence ID" value="NZ_AP025739.1"/>
</dbReference>
<dbReference type="SMART" id="SM00448">
    <property type="entry name" value="REC"/>
    <property type="match status" value="1"/>
</dbReference>
<dbReference type="InterPro" id="IPR000160">
    <property type="entry name" value="GGDEF_dom"/>
</dbReference>
<dbReference type="Pfam" id="PF00990">
    <property type="entry name" value="GGDEF"/>
    <property type="match status" value="1"/>
</dbReference>
<dbReference type="SUPFAM" id="SSF55073">
    <property type="entry name" value="Nucleotide cyclase"/>
    <property type="match status" value="1"/>
</dbReference>
<dbReference type="InterPro" id="IPR043128">
    <property type="entry name" value="Rev_trsase/Diguanyl_cyclase"/>
</dbReference>
<dbReference type="GO" id="GO:0005886">
    <property type="term" value="C:plasma membrane"/>
    <property type="evidence" value="ECO:0007669"/>
    <property type="project" value="TreeGrafter"/>
</dbReference>
<dbReference type="OrthoDB" id="244535at2"/>
<dbReference type="PANTHER" id="PTHR45138:SF9">
    <property type="entry name" value="DIGUANYLATE CYCLASE DGCM-RELATED"/>
    <property type="match status" value="1"/>
</dbReference>
<dbReference type="PROSITE" id="PS50113">
    <property type="entry name" value="PAC"/>
    <property type="match status" value="1"/>
</dbReference>
<dbReference type="InterPro" id="IPR000014">
    <property type="entry name" value="PAS"/>
</dbReference>
<dbReference type="InterPro" id="IPR050469">
    <property type="entry name" value="Diguanylate_Cyclase"/>
</dbReference>
<dbReference type="CDD" id="cd01949">
    <property type="entry name" value="GGDEF"/>
    <property type="match status" value="1"/>
</dbReference>
<dbReference type="PROSITE" id="PS50887">
    <property type="entry name" value="GGDEF"/>
    <property type="match status" value="1"/>
</dbReference>
<reference evidence="1 2" key="1">
    <citation type="journal article" date="2019" name="Int. J. Syst. Evol. Microbiol.">
        <title>Capsulimonas corticalis gen. nov., sp. nov., an aerobic capsulated bacterium, of a novel bacterial order, Capsulimonadales ord. nov., of the class Armatimonadia of the phylum Armatimonadetes.</title>
        <authorList>
            <person name="Li J."/>
            <person name="Kudo C."/>
            <person name="Tonouchi A."/>
        </authorList>
    </citation>
    <scope>NUCLEOTIDE SEQUENCE [LARGE SCALE GENOMIC DNA]</scope>
    <source>
        <strain evidence="1 2">AX-7</strain>
    </source>
</reference>
<dbReference type="SUPFAM" id="SSF55785">
    <property type="entry name" value="PYP-like sensor domain (PAS domain)"/>
    <property type="match status" value="1"/>
</dbReference>
<dbReference type="GO" id="GO:0052621">
    <property type="term" value="F:diguanylate cyclase activity"/>
    <property type="evidence" value="ECO:0007669"/>
    <property type="project" value="TreeGrafter"/>
</dbReference>
<dbReference type="GO" id="GO:1902201">
    <property type="term" value="P:negative regulation of bacterial-type flagellum-dependent cell motility"/>
    <property type="evidence" value="ECO:0007669"/>
    <property type="project" value="TreeGrafter"/>
</dbReference>
<proteinExistence type="predicted"/>
<dbReference type="InterPro" id="IPR000700">
    <property type="entry name" value="PAS-assoc_C"/>
</dbReference>
<dbReference type="GO" id="GO:0000160">
    <property type="term" value="P:phosphorelay signal transduction system"/>
    <property type="evidence" value="ECO:0007669"/>
    <property type="project" value="InterPro"/>
</dbReference>
<dbReference type="CDD" id="cd00130">
    <property type="entry name" value="PAS"/>
    <property type="match status" value="1"/>
</dbReference>
<organism evidence="1 2">
    <name type="scientific">Capsulimonas corticalis</name>
    <dbReference type="NCBI Taxonomy" id="2219043"/>
    <lineage>
        <taxon>Bacteria</taxon>
        <taxon>Bacillati</taxon>
        <taxon>Armatimonadota</taxon>
        <taxon>Armatimonadia</taxon>
        <taxon>Capsulimonadales</taxon>
        <taxon>Capsulimonadaceae</taxon>
        <taxon>Capsulimonas</taxon>
    </lineage>
</organism>
<accession>A0A402D1T8</accession>
<dbReference type="PROSITE" id="PS50110">
    <property type="entry name" value="RESPONSE_REGULATORY"/>
    <property type="match status" value="1"/>
</dbReference>
<dbReference type="PANTHER" id="PTHR45138">
    <property type="entry name" value="REGULATORY COMPONENTS OF SENSORY TRANSDUCTION SYSTEM"/>
    <property type="match status" value="1"/>
</dbReference>
<dbReference type="FunFam" id="3.30.70.270:FF:000001">
    <property type="entry name" value="Diguanylate cyclase domain protein"/>
    <property type="match status" value="1"/>
</dbReference>